<dbReference type="RefSeq" id="WP_267615062.1">
    <property type="nucleotide sequence ID" value="NZ_JAOVZQ010000002.1"/>
</dbReference>
<evidence type="ECO:0000313" key="3">
    <source>
        <dbReference type="EMBL" id="MCY0096965.1"/>
    </source>
</evidence>
<feature type="transmembrane region" description="Helical" evidence="2">
    <location>
        <begin position="34"/>
        <end position="51"/>
    </location>
</feature>
<evidence type="ECO:0000256" key="1">
    <source>
        <dbReference type="SAM" id="MobiDB-lite"/>
    </source>
</evidence>
<organism evidence="3 4">
    <name type="scientific">Hoeflea ulvae</name>
    <dbReference type="NCBI Taxonomy" id="2983764"/>
    <lineage>
        <taxon>Bacteria</taxon>
        <taxon>Pseudomonadati</taxon>
        <taxon>Pseudomonadota</taxon>
        <taxon>Alphaproteobacteria</taxon>
        <taxon>Hyphomicrobiales</taxon>
        <taxon>Rhizobiaceae</taxon>
        <taxon>Hoeflea</taxon>
    </lineage>
</organism>
<evidence type="ECO:0000313" key="4">
    <source>
        <dbReference type="Proteomes" id="UP001081283"/>
    </source>
</evidence>
<keyword evidence="4" id="KW-1185">Reference proteome</keyword>
<accession>A0ABT3YM50</accession>
<dbReference type="Proteomes" id="UP001081283">
    <property type="component" value="Unassembled WGS sequence"/>
</dbReference>
<feature type="region of interest" description="Disordered" evidence="1">
    <location>
        <begin position="157"/>
        <end position="187"/>
    </location>
</feature>
<gene>
    <name evidence="3" type="ORF">OEG82_23575</name>
</gene>
<keyword evidence="2" id="KW-1133">Transmembrane helix</keyword>
<dbReference type="EMBL" id="JAOVZQ010000002">
    <property type="protein sequence ID" value="MCY0096965.1"/>
    <property type="molecule type" value="Genomic_DNA"/>
</dbReference>
<protein>
    <submittedName>
        <fullName evidence="3">Uncharacterized protein</fullName>
    </submittedName>
</protein>
<keyword evidence="2" id="KW-0472">Membrane</keyword>
<sequence>MIIQAKATKENNKAEDPGQRFIFKSMDHRTNTPYAIGVALLAFLIYLRAFVTGKPLVEEEEAKRPSEDAEGEGSESDAESLLLAAEEVDPVQTNSVESVDNAVAEVEISRSPRASLIDLGESTLFGRDFFLGPVQGNLSRRFGGRPTTMVCSHSIRRRRLSEGARSHHRNRPPAEAPGGRKRRLSGPRLSFMLPPQLAQRQAAIRITVATAVTEMAMTEPVTARIMTIQTVVRQIGHRRCAGRFTSWM</sequence>
<proteinExistence type="predicted"/>
<feature type="compositionally biased region" description="Acidic residues" evidence="1">
    <location>
        <begin position="68"/>
        <end position="78"/>
    </location>
</feature>
<feature type="region of interest" description="Disordered" evidence="1">
    <location>
        <begin position="58"/>
        <end position="78"/>
    </location>
</feature>
<evidence type="ECO:0000256" key="2">
    <source>
        <dbReference type="SAM" id="Phobius"/>
    </source>
</evidence>
<comment type="caution">
    <text evidence="3">The sequence shown here is derived from an EMBL/GenBank/DDBJ whole genome shotgun (WGS) entry which is preliminary data.</text>
</comment>
<keyword evidence="2" id="KW-0812">Transmembrane</keyword>
<name>A0ABT3YM50_9HYPH</name>
<reference evidence="3" key="1">
    <citation type="submission" date="2022-10" db="EMBL/GenBank/DDBJ databases">
        <title>Hoeflea sp. J2-29, isolated from marine algae.</title>
        <authorList>
            <person name="Kristyanto S."/>
            <person name="Kim J.M."/>
            <person name="Jeon C.O."/>
        </authorList>
    </citation>
    <scope>NUCLEOTIDE SEQUENCE</scope>
    <source>
        <strain evidence="3">J2-29</strain>
    </source>
</reference>